<keyword evidence="2" id="KW-1185">Reference proteome</keyword>
<reference evidence="1" key="1">
    <citation type="submission" date="2021-02" db="EMBL/GenBank/DDBJ databases">
        <authorList>
            <person name="Nowell W R."/>
        </authorList>
    </citation>
    <scope>NUCLEOTIDE SEQUENCE</scope>
</reference>
<feature type="non-terminal residue" evidence="1">
    <location>
        <position position="1"/>
    </location>
</feature>
<dbReference type="AlphaFoldDB" id="A0A820WBW1"/>
<dbReference type="Proteomes" id="UP000663866">
    <property type="component" value="Unassembled WGS sequence"/>
</dbReference>
<dbReference type="EMBL" id="CAJOBG010055311">
    <property type="protein sequence ID" value="CAF4514528.1"/>
    <property type="molecule type" value="Genomic_DNA"/>
</dbReference>
<evidence type="ECO:0000313" key="1">
    <source>
        <dbReference type="EMBL" id="CAF4514528.1"/>
    </source>
</evidence>
<name>A0A820WBW1_9BILA</name>
<accession>A0A820WBW1</accession>
<protein>
    <submittedName>
        <fullName evidence="1">Uncharacterized protein</fullName>
    </submittedName>
</protein>
<sequence>VVVNSISGRDDFDFWS</sequence>
<proteinExistence type="predicted"/>
<comment type="caution">
    <text evidence="1">The sequence shown here is derived from an EMBL/GenBank/DDBJ whole genome shotgun (WGS) entry which is preliminary data.</text>
</comment>
<organism evidence="1 2">
    <name type="scientific">Rotaria magnacalcarata</name>
    <dbReference type="NCBI Taxonomy" id="392030"/>
    <lineage>
        <taxon>Eukaryota</taxon>
        <taxon>Metazoa</taxon>
        <taxon>Spiralia</taxon>
        <taxon>Gnathifera</taxon>
        <taxon>Rotifera</taxon>
        <taxon>Eurotatoria</taxon>
        <taxon>Bdelloidea</taxon>
        <taxon>Philodinida</taxon>
        <taxon>Philodinidae</taxon>
        <taxon>Rotaria</taxon>
    </lineage>
</organism>
<evidence type="ECO:0000313" key="2">
    <source>
        <dbReference type="Proteomes" id="UP000663866"/>
    </source>
</evidence>
<gene>
    <name evidence="1" type="ORF">OVN521_LOCUS41504</name>
</gene>